<dbReference type="PANTHER" id="PTHR43096:SF58">
    <property type="entry name" value="CHAPERONE DNAJ-DOMAIN SUPERFAMILY PROTEIN"/>
    <property type="match status" value="1"/>
</dbReference>
<dbReference type="PANTHER" id="PTHR43096">
    <property type="entry name" value="DNAJ HOMOLOG 1, MITOCHONDRIAL-RELATED"/>
    <property type="match status" value="1"/>
</dbReference>
<proteinExistence type="predicted"/>
<feature type="compositionally biased region" description="Basic and acidic residues" evidence="1">
    <location>
        <begin position="216"/>
        <end position="226"/>
    </location>
</feature>
<gene>
    <name evidence="3" type="ORF">OEZ85_005351</name>
</gene>
<dbReference type="EMBL" id="CP126219">
    <property type="protein sequence ID" value="WIA21021.1"/>
    <property type="molecule type" value="Genomic_DNA"/>
</dbReference>
<dbReference type="Proteomes" id="UP001244341">
    <property type="component" value="Chromosome 12b"/>
</dbReference>
<feature type="domain" description="J" evidence="2">
    <location>
        <begin position="49"/>
        <end position="106"/>
    </location>
</feature>
<dbReference type="PROSITE" id="PS00636">
    <property type="entry name" value="DNAJ_1"/>
    <property type="match status" value="1"/>
</dbReference>
<dbReference type="SUPFAM" id="SSF46565">
    <property type="entry name" value="Chaperone J-domain"/>
    <property type="match status" value="1"/>
</dbReference>
<dbReference type="PRINTS" id="PR00625">
    <property type="entry name" value="JDOMAIN"/>
</dbReference>
<reference evidence="3 4" key="1">
    <citation type="submission" date="2023-05" db="EMBL/GenBank/DDBJ databases">
        <title>A 100% complete, gapless, phased diploid assembly of the Scenedesmus obliquus UTEX 3031 genome.</title>
        <authorList>
            <person name="Biondi T.C."/>
            <person name="Hanschen E.R."/>
            <person name="Kwon T."/>
            <person name="Eng W."/>
            <person name="Kruse C.P.S."/>
            <person name="Koehler S.I."/>
            <person name="Kunde Y."/>
            <person name="Gleasner C.D."/>
            <person name="You Mak K.T."/>
            <person name="Polle J."/>
            <person name="Hovde B.T."/>
            <person name="Starkenburg S.R."/>
        </authorList>
    </citation>
    <scope>NUCLEOTIDE SEQUENCE [LARGE SCALE GENOMIC DNA]</scope>
    <source>
        <strain evidence="3 4">DOE0152z</strain>
    </source>
</reference>
<feature type="compositionally biased region" description="Polar residues" evidence="1">
    <location>
        <begin position="269"/>
        <end position="279"/>
    </location>
</feature>
<feature type="region of interest" description="Disordered" evidence="1">
    <location>
        <begin position="1"/>
        <end position="21"/>
    </location>
</feature>
<dbReference type="Gene3D" id="1.10.287.110">
    <property type="entry name" value="DnaJ domain"/>
    <property type="match status" value="1"/>
</dbReference>
<evidence type="ECO:0000313" key="3">
    <source>
        <dbReference type="EMBL" id="WIA21021.1"/>
    </source>
</evidence>
<sequence>MFTYAHRGGTSRPGAQAAARQHGCAAAAPGVRQPSSSRLSVVAAASKTPNYYDVLGVDVDASEEDIRAAYRKRAKQLHPDVNKEDDAEQQFKQAKLAYETLVDADSRRQYDQTHRTRRLNFFQDVEEDEGLPGAWQPPKTVDPWEVHRKMWEAEEQQAASSSGREDTGDASQQQQQLSPEEMLERLSRVMGGQYGSPMRQWGSGRLDPFGSGSSEAWHRRVEEQTRDPGFGYRGRSMYGSGDNDEWGGAGPSEWDPYRPGDDAFEKRQGWSNPGRQEWQNPRRRWEEEGDEGLGGGRGSGPSRRSGGGIPGGGGFRGKPL</sequence>
<feature type="region of interest" description="Disordered" evidence="1">
    <location>
        <begin position="153"/>
        <end position="179"/>
    </location>
</feature>
<dbReference type="InterPro" id="IPR036869">
    <property type="entry name" value="J_dom_sf"/>
</dbReference>
<feature type="compositionally biased region" description="Basic and acidic residues" evidence="1">
    <location>
        <begin position="255"/>
        <end position="268"/>
    </location>
</feature>
<name>A0ABY8UKW8_TETOB</name>
<dbReference type="CDD" id="cd06257">
    <property type="entry name" value="DnaJ"/>
    <property type="match status" value="1"/>
</dbReference>
<protein>
    <recommendedName>
        <fullName evidence="2">J domain-containing protein</fullName>
    </recommendedName>
</protein>
<feature type="region of interest" description="Disordered" evidence="1">
    <location>
        <begin position="194"/>
        <end position="320"/>
    </location>
</feature>
<evidence type="ECO:0000259" key="2">
    <source>
        <dbReference type="SMART" id="SM00271"/>
    </source>
</evidence>
<keyword evidence="4" id="KW-1185">Reference proteome</keyword>
<accession>A0ABY8UKW8</accession>
<organism evidence="3 4">
    <name type="scientific">Tetradesmus obliquus</name>
    <name type="common">Green alga</name>
    <name type="synonym">Acutodesmus obliquus</name>
    <dbReference type="NCBI Taxonomy" id="3088"/>
    <lineage>
        <taxon>Eukaryota</taxon>
        <taxon>Viridiplantae</taxon>
        <taxon>Chlorophyta</taxon>
        <taxon>core chlorophytes</taxon>
        <taxon>Chlorophyceae</taxon>
        <taxon>CS clade</taxon>
        <taxon>Sphaeropleales</taxon>
        <taxon>Scenedesmaceae</taxon>
        <taxon>Tetradesmus</taxon>
    </lineage>
</organism>
<evidence type="ECO:0000256" key="1">
    <source>
        <dbReference type="SAM" id="MobiDB-lite"/>
    </source>
</evidence>
<evidence type="ECO:0000313" key="4">
    <source>
        <dbReference type="Proteomes" id="UP001244341"/>
    </source>
</evidence>
<dbReference type="SMART" id="SM00271">
    <property type="entry name" value="DnaJ"/>
    <property type="match status" value="1"/>
</dbReference>
<dbReference type="InterPro" id="IPR001623">
    <property type="entry name" value="DnaJ_domain"/>
</dbReference>
<dbReference type="Pfam" id="PF00226">
    <property type="entry name" value="DnaJ"/>
    <property type="match status" value="1"/>
</dbReference>
<feature type="compositionally biased region" description="Gly residues" evidence="1">
    <location>
        <begin position="292"/>
        <end position="320"/>
    </location>
</feature>
<feature type="compositionally biased region" description="Polar residues" evidence="1">
    <location>
        <begin position="169"/>
        <end position="178"/>
    </location>
</feature>
<dbReference type="InterPro" id="IPR018253">
    <property type="entry name" value="DnaJ_domain_CS"/>
</dbReference>